<dbReference type="SUPFAM" id="SSF50630">
    <property type="entry name" value="Acid proteases"/>
    <property type="match status" value="1"/>
</dbReference>
<keyword evidence="2" id="KW-1185">Reference proteome</keyword>
<dbReference type="InterPro" id="IPR021109">
    <property type="entry name" value="Peptidase_aspartic_dom_sf"/>
</dbReference>
<evidence type="ECO:0000313" key="1">
    <source>
        <dbReference type="EMBL" id="VDM04424.1"/>
    </source>
</evidence>
<reference evidence="1 2" key="2">
    <citation type="submission" date="2018-11" db="EMBL/GenBank/DDBJ databases">
        <authorList>
            <consortium name="Pathogen Informatics"/>
        </authorList>
    </citation>
    <scope>NUCLEOTIDE SEQUENCE [LARGE SCALE GENOMIC DNA]</scope>
    <source>
        <strain evidence="1 2">NST_G2</strain>
    </source>
</reference>
<dbReference type="AlphaFoldDB" id="A0A183TNJ0"/>
<dbReference type="EMBL" id="UYSU01043578">
    <property type="protein sequence ID" value="VDM04424.1"/>
    <property type="molecule type" value="Genomic_DNA"/>
</dbReference>
<protein>
    <submittedName>
        <fullName evidence="3">Peptidase A2 domain-containing protein</fullName>
    </submittedName>
</protein>
<reference evidence="3" key="1">
    <citation type="submission" date="2016-06" db="UniProtKB">
        <authorList>
            <consortium name="WormBaseParasite"/>
        </authorList>
    </citation>
    <scope>IDENTIFICATION</scope>
</reference>
<sequence length="110" mass="12599">MPKVQSVGNSLSLLATFQLNSADRRKFVDILLNGYAVCLQLDTASDITIISERLWQSHDAADFLVQHKRVRWSRPANGATAILRVFPRHKHHCDLLRHQVQSQPSWSRLD</sequence>
<proteinExistence type="predicted"/>
<evidence type="ECO:0000313" key="3">
    <source>
        <dbReference type="WBParaSite" id="SSLN_0001871901-mRNA-1"/>
    </source>
</evidence>
<gene>
    <name evidence="1" type="ORF">SSLN_LOCUS18038</name>
</gene>
<dbReference type="OrthoDB" id="6284779at2759"/>
<dbReference type="Proteomes" id="UP000275846">
    <property type="component" value="Unassembled WGS sequence"/>
</dbReference>
<name>A0A183TNJ0_SCHSO</name>
<organism evidence="3">
    <name type="scientific">Schistocephalus solidus</name>
    <name type="common">Tapeworm</name>
    <dbReference type="NCBI Taxonomy" id="70667"/>
    <lineage>
        <taxon>Eukaryota</taxon>
        <taxon>Metazoa</taxon>
        <taxon>Spiralia</taxon>
        <taxon>Lophotrochozoa</taxon>
        <taxon>Platyhelminthes</taxon>
        <taxon>Cestoda</taxon>
        <taxon>Eucestoda</taxon>
        <taxon>Diphyllobothriidea</taxon>
        <taxon>Diphyllobothriidae</taxon>
        <taxon>Schistocephalus</taxon>
    </lineage>
</organism>
<dbReference type="WBParaSite" id="SSLN_0001871901-mRNA-1">
    <property type="protein sequence ID" value="SSLN_0001871901-mRNA-1"/>
    <property type="gene ID" value="SSLN_0001871901"/>
</dbReference>
<accession>A0A183TNJ0</accession>
<evidence type="ECO:0000313" key="2">
    <source>
        <dbReference type="Proteomes" id="UP000275846"/>
    </source>
</evidence>